<evidence type="ECO:0000313" key="1">
    <source>
        <dbReference type="EMBL" id="KAK7723213.1"/>
    </source>
</evidence>
<dbReference type="Pfam" id="PF08584">
    <property type="entry name" value="Ribonuc_P_40"/>
    <property type="match status" value="1"/>
</dbReference>
<accession>A0ABR1P121</accession>
<dbReference type="InterPro" id="IPR013893">
    <property type="entry name" value="RNase_P_Rpp40"/>
</dbReference>
<dbReference type="PANTHER" id="PTHR15396">
    <property type="entry name" value="RIBONUCLEASE P PROTEIN SUBUNIT P40"/>
    <property type="match status" value="1"/>
</dbReference>
<dbReference type="PANTHER" id="PTHR15396:SF1">
    <property type="entry name" value="RIBONUCLEASE P PROTEIN SUBUNIT P40"/>
    <property type="match status" value="1"/>
</dbReference>
<organism evidence="1 2">
    <name type="scientific">Diaporthe eres</name>
    <name type="common">Phomopsis oblonga</name>
    <dbReference type="NCBI Taxonomy" id="83184"/>
    <lineage>
        <taxon>Eukaryota</taxon>
        <taxon>Fungi</taxon>
        <taxon>Dikarya</taxon>
        <taxon>Ascomycota</taxon>
        <taxon>Pezizomycotina</taxon>
        <taxon>Sordariomycetes</taxon>
        <taxon>Sordariomycetidae</taxon>
        <taxon>Diaporthales</taxon>
        <taxon>Diaporthaceae</taxon>
        <taxon>Diaporthe</taxon>
        <taxon>Diaporthe eres species complex</taxon>
    </lineage>
</organism>
<keyword evidence="2" id="KW-1185">Reference proteome</keyword>
<sequence>MLGFSQPTVYEASKCYFSYGRLSHLDPQQLPTAWEARGKPWSSVLLDGLVSRVDLTMPQDQWQAIQGQVLGKGLAPEFCRVTMTLLQILQGDFFTEYIKIGDVVMLSRGRADLDNVFTLKDGRLTMFLDKETYERAGLVGQPYGAKGNRGLRPRWVVEFDLRSPSMLHGRPGFDRLVYACKNTLTEPLTWLFCNLSNKTPDPDPMEAFQPIRCTSSPQTTEHPDIAVPPLAPPPSIIAGIGDEELPEFASEIYEWLSLLRLQSPRVSSADSVDPYLSRYQPPGESGQWPVARLCTVVWDGLLPPCFTRKLLVEAILALPSHSWFSMAVSAFPKGFSGDTAESTFLRPPGSPSEYLLWDIRSHV</sequence>
<dbReference type="Proteomes" id="UP001430848">
    <property type="component" value="Unassembled WGS sequence"/>
</dbReference>
<proteinExistence type="predicted"/>
<dbReference type="EMBL" id="JAKNSF020000062">
    <property type="protein sequence ID" value="KAK7723213.1"/>
    <property type="molecule type" value="Genomic_DNA"/>
</dbReference>
<name>A0ABR1P121_DIAER</name>
<evidence type="ECO:0000313" key="2">
    <source>
        <dbReference type="Proteomes" id="UP001430848"/>
    </source>
</evidence>
<protein>
    <submittedName>
        <fullName evidence="1">Uncharacterized protein</fullName>
    </submittedName>
</protein>
<reference evidence="1 2" key="1">
    <citation type="submission" date="2024-02" db="EMBL/GenBank/DDBJ databases">
        <title>De novo assembly and annotation of 12 fungi associated with fruit tree decline syndrome in Ontario, Canada.</title>
        <authorList>
            <person name="Sulman M."/>
            <person name="Ellouze W."/>
            <person name="Ilyukhin E."/>
        </authorList>
    </citation>
    <scope>NUCLEOTIDE SEQUENCE [LARGE SCALE GENOMIC DNA]</scope>
    <source>
        <strain evidence="1 2">M169</strain>
    </source>
</reference>
<gene>
    <name evidence="1" type="ORF">SLS63_008988</name>
</gene>
<comment type="caution">
    <text evidence="1">The sequence shown here is derived from an EMBL/GenBank/DDBJ whole genome shotgun (WGS) entry which is preliminary data.</text>
</comment>